<name>A0ABN7AEG2_9HEMI</name>
<evidence type="ECO:0000313" key="1">
    <source>
        <dbReference type="EMBL" id="BES90657.1"/>
    </source>
</evidence>
<protein>
    <submittedName>
        <fullName evidence="1">Uncharacterized protein</fullName>
    </submittedName>
</protein>
<reference evidence="1 2" key="1">
    <citation type="submission" date="2023-09" db="EMBL/GenBank/DDBJ databases">
        <title>Nesidiocoris tenuis whole genome shotgun sequence.</title>
        <authorList>
            <person name="Shibata T."/>
            <person name="Shimoda M."/>
            <person name="Kobayashi T."/>
            <person name="Uehara T."/>
        </authorList>
    </citation>
    <scope>NUCLEOTIDE SEQUENCE [LARGE SCALE GENOMIC DNA]</scope>
    <source>
        <strain evidence="1 2">Japan</strain>
    </source>
</reference>
<sequence length="81" mass="8936">MTITKSTVRILPARDPSPDEGRCQDLLFVRAALMICTSLGYHGNQLITVTVKPQDRDDTMSRNLGNSISLDCSLLETVERG</sequence>
<proteinExistence type="predicted"/>
<gene>
    <name evidence="1" type="ORF">NTJ_03465</name>
</gene>
<organism evidence="1 2">
    <name type="scientific">Nesidiocoris tenuis</name>
    <dbReference type="NCBI Taxonomy" id="355587"/>
    <lineage>
        <taxon>Eukaryota</taxon>
        <taxon>Metazoa</taxon>
        <taxon>Ecdysozoa</taxon>
        <taxon>Arthropoda</taxon>
        <taxon>Hexapoda</taxon>
        <taxon>Insecta</taxon>
        <taxon>Pterygota</taxon>
        <taxon>Neoptera</taxon>
        <taxon>Paraneoptera</taxon>
        <taxon>Hemiptera</taxon>
        <taxon>Heteroptera</taxon>
        <taxon>Panheteroptera</taxon>
        <taxon>Cimicomorpha</taxon>
        <taxon>Miridae</taxon>
        <taxon>Dicyphina</taxon>
        <taxon>Nesidiocoris</taxon>
    </lineage>
</organism>
<keyword evidence="2" id="KW-1185">Reference proteome</keyword>
<accession>A0ABN7AEG2</accession>
<dbReference type="Proteomes" id="UP001307889">
    <property type="component" value="Chromosome 2"/>
</dbReference>
<evidence type="ECO:0000313" key="2">
    <source>
        <dbReference type="Proteomes" id="UP001307889"/>
    </source>
</evidence>
<dbReference type="EMBL" id="AP028910">
    <property type="protein sequence ID" value="BES90657.1"/>
    <property type="molecule type" value="Genomic_DNA"/>
</dbReference>